<organism evidence="6 7">
    <name type="scientific">Actinosynnema pretiosum subsp. pretiosum</name>
    <dbReference type="NCBI Taxonomy" id="103721"/>
    <lineage>
        <taxon>Bacteria</taxon>
        <taxon>Bacillati</taxon>
        <taxon>Actinomycetota</taxon>
        <taxon>Actinomycetes</taxon>
        <taxon>Pseudonocardiales</taxon>
        <taxon>Pseudonocardiaceae</taxon>
        <taxon>Actinosynnema</taxon>
    </lineage>
</organism>
<dbReference type="GO" id="GO:0051537">
    <property type="term" value="F:2 iron, 2 sulfur cluster binding"/>
    <property type="evidence" value="ECO:0007669"/>
    <property type="project" value="UniProtKB-KW"/>
</dbReference>
<sequence>MLVDDEPVLSCCTPAAVHRDRRITTVEGLAQRNDPLLRAFVEHGAVQCGFCTAGMPVAARAHLIERAGRRVSEKDVRRALAGNVCRCTGYTAIIAAVRSVIEEVRSA</sequence>
<protein>
    <recommendedName>
        <fullName evidence="5">[2Fe-2S]-binding domain-containing protein</fullName>
    </recommendedName>
</protein>
<dbReference type="PANTHER" id="PTHR44379:SF8">
    <property type="entry name" value="XANTHINE DEHYDROGENASE IRON-SULFUR-BINDING SUBUNIT XDHC-RELATED"/>
    <property type="match status" value="1"/>
</dbReference>
<dbReference type="InterPro" id="IPR051452">
    <property type="entry name" value="Diverse_Oxidoreductases"/>
</dbReference>
<evidence type="ECO:0000259" key="5">
    <source>
        <dbReference type="Pfam" id="PF01799"/>
    </source>
</evidence>
<feature type="domain" description="[2Fe-2S]-binding" evidence="5">
    <location>
        <begin position="25"/>
        <end position="98"/>
    </location>
</feature>
<dbReference type="AlphaFoldDB" id="A0AA45LAK3"/>
<dbReference type="InterPro" id="IPR002888">
    <property type="entry name" value="2Fe-2S-bd"/>
</dbReference>
<evidence type="ECO:0000256" key="2">
    <source>
        <dbReference type="ARBA" id="ARBA00022723"/>
    </source>
</evidence>
<keyword evidence="2" id="KW-0479">Metal-binding</keyword>
<gene>
    <name evidence="6" type="ORF">KCV87_12145</name>
</gene>
<dbReference type="Gene3D" id="1.10.150.120">
    <property type="entry name" value="[2Fe-2S]-binding domain"/>
    <property type="match status" value="1"/>
</dbReference>
<evidence type="ECO:0000313" key="7">
    <source>
        <dbReference type="Proteomes" id="UP000677152"/>
    </source>
</evidence>
<accession>A0AA45LAK3</accession>
<dbReference type="GO" id="GO:0046872">
    <property type="term" value="F:metal ion binding"/>
    <property type="evidence" value="ECO:0007669"/>
    <property type="project" value="UniProtKB-KW"/>
</dbReference>
<keyword evidence="1" id="KW-0001">2Fe-2S</keyword>
<evidence type="ECO:0000313" key="6">
    <source>
        <dbReference type="EMBL" id="QUF06729.1"/>
    </source>
</evidence>
<dbReference type="PANTHER" id="PTHR44379">
    <property type="entry name" value="OXIDOREDUCTASE WITH IRON-SULFUR SUBUNIT"/>
    <property type="match status" value="1"/>
</dbReference>
<dbReference type="Pfam" id="PF01799">
    <property type="entry name" value="Fer2_2"/>
    <property type="match status" value="1"/>
</dbReference>
<proteinExistence type="predicted"/>
<dbReference type="EMBL" id="CP073249">
    <property type="protein sequence ID" value="QUF06729.1"/>
    <property type="molecule type" value="Genomic_DNA"/>
</dbReference>
<name>A0AA45LAK3_9PSEU</name>
<evidence type="ECO:0000256" key="3">
    <source>
        <dbReference type="ARBA" id="ARBA00023004"/>
    </source>
</evidence>
<dbReference type="InterPro" id="IPR036884">
    <property type="entry name" value="2Fe-2S-bd_dom_sf"/>
</dbReference>
<keyword evidence="4" id="KW-0411">Iron-sulfur</keyword>
<dbReference type="Proteomes" id="UP000677152">
    <property type="component" value="Chromosome"/>
</dbReference>
<reference evidence="6" key="1">
    <citation type="submission" date="2021-04" db="EMBL/GenBank/DDBJ databases">
        <title>Genomic sequence of Actinosynnema pretiosum subsp. pretiosum ATCC 31280 (C-14919).</title>
        <authorList>
            <person name="Bai L."/>
            <person name="Wang X."/>
            <person name="Xiao Y."/>
        </authorList>
    </citation>
    <scope>NUCLEOTIDE SEQUENCE</scope>
    <source>
        <strain evidence="6">ATCC 31280</strain>
    </source>
</reference>
<dbReference type="GO" id="GO:0016491">
    <property type="term" value="F:oxidoreductase activity"/>
    <property type="evidence" value="ECO:0007669"/>
    <property type="project" value="InterPro"/>
</dbReference>
<dbReference type="SUPFAM" id="SSF47741">
    <property type="entry name" value="CO dehydrogenase ISP C-domain like"/>
    <property type="match status" value="1"/>
</dbReference>
<evidence type="ECO:0000256" key="4">
    <source>
        <dbReference type="ARBA" id="ARBA00023014"/>
    </source>
</evidence>
<evidence type="ECO:0000256" key="1">
    <source>
        <dbReference type="ARBA" id="ARBA00022714"/>
    </source>
</evidence>
<keyword evidence="3" id="KW-0408">Iron</keyword>